<dbReference type="RefSeq" id="WP_310952320.1">
    <property type="nucleotide sequence ID" value="NZ_JAVLUS010000027.1"/>
</dbReference>
<evidence type="ECO:0000259" key="4">
    <source>
        <dbReference type="Pfam" id="PF13193"/>
    </source>
</evidence>
<dbReference type="PANTHER" id="PTHR43201">
    <property type="entry name" value="ACYL-COA SYNTHETASE"/>
    <property type="match status" value="1"/>
</dbReference>
<name>A0ABU2GYQ8_9ACTN</name>
<dbReference type="InterPro" id="IPR025110">
    <property type="entry name" value="AMP-bd_C"/>
</dbReference>
<dbReference type="Gene3D" id="3.40.50.12780">
    <property type="entry name" value="N-terminal domain of ligase-like"/>
    <property type="match status" value="1"/>
</dbReference>
<dbReference type="InterPro" id="IPR000873">
    <property type="entry name" value="AMP-dep_synth/lig_dom"/>
</dbReference>
<dbReference type="InterPro" id="IPR020845">
    <property type="entry name" value="AMP-binding_CS"/>
</dbReference>
<keyword evidence="6" id="KW-1185">Reference proteome</keyword>
<dbReference type="Gene3D" id="3.30.300.30">
    <property type="match status" value="1"/>
</dbReference>
<feature type="domain" description="AMP-binding enzyme C-terminal" evidence="4">
    <location>
        <begin position="426"/>
        <end position="503"/>
    </location>
</feature>
<evidence type="ECO:0000256" key="2">
    <source>
        <dbReference type="ARBA" id="ARBA00022598"/>
    </source>
</evidence>
<accession>A0ABU2GYQ8</accession>
<protein>
    <submittedName>
        <fullName evidence="5">AMP-binding protein</fullName>
    </submittedName>
</protein>
<proteinExistence type="inferred from homology"/>
<comment type="caution">
    <text evidence="5">The sequence shown here is derived from an EMBL/GenBank/DDBJ whole genome shotgun (WGS) entry which is preliminary data.</text>
</comment>
<feature type="domain" description="AMP-dependent synthetase/ligase" evidence="3">
    <location>
        <begin position="18"/>
        <end position="375"/>
    </location>
</feature>
<comment type="similarity">
    <text evidence="1">Belongs to the ATP-dependent AMP-binding enzyme family.</text>
</comment>
<evidence type="ECO:0000313" key="5">
    <source>
        <dbReference type="EMBL" id="MDS1116551.1"/>
    </source>
</evidence>
<dbReference type="EMBL" id="JAVLUS010000027">
    <property type="protein sequence ID" value="MDS1116551.1"/>
    <property type="molecule type" value="Genomic_DNA"/>
</dbReference>
<reference evidence="5 6" key="1">
    <citation type="submission" date="2023-08" db="EMBL/GenBank/DDBJ databases">
        <title>Bioegradation of LLDPE and BLDPE plastic by marine bacteria from coast plastic debris.</title>
        <authorList>
            <person name="Rong Z."/>
        </authorList>
    </citation>
    <scope>NUCLEOTIDE SEQUENCE [LARGE SCALE GENOMIC DNA]</scope>
    <source>
        <strain evidence="5 6">Z-2</strain>
    </source>
</reference>
<evidence type="ECO:0000313" key="6">
    <source>
        <dbReference type="Proteomes" id="UP001265083"/>
    </source>
</evidence>
<dbReference type="Pfam" id="PF00501">
    <property type="entry name" value="AMP-binding"/>
    <property type="match status" value="1"/>
</dbReference>
<dbReference type="InterPro" id="IPR045851">
    <property type="entry name" value="AMP-bd_C_sf"/>
</dbReference>
<evidence type="ECO:0000256" key="1">
    <source>
        <dbReference type="ARBA" id="ARBA00006432"/>
    </source>
</evidence>
<dbReference type="Pfam" id="PF13193">
    <property type="entry name" value="AMP-binding_C"/>
    <property type="match status" value="1"/>
</dbReference>
<dbReference type="PROSITE" id="PS00455">
    <property type="entry name" value="AMP_BINDING"/>
    <property type="match status" value="1"/>
</dbReference>
<dbReference type="InterPro" id="IPR042099">
    <property type="entry name" value="ANL_N_sf"/>
</dbReference>
<dbReference type="PANTHER" id="PTHR43201:SF5">
    <property type="entry name" value="MEDIUM-CHAIN ACYL-COA LIGASE ACSF2, MITOCHONDRIAL"/>
    <property type="match status" value="1"/>
</dbReference>
<organism evidence="5 6">
    <name type="scientific">Gordonia westfalica</name>
    <dbReference type="NCBI Taxonomy" id="158898"/>
    <lineage>
        <taxon>Bacteria</taxon>
        <taxon>Bacillati</taxon>
        <taxon>Actinomycetota</taxon>
        <taxon>Actinomycetes</taxon>
        <taxon>Mycobacteriales</taxon>
        <taxon>Gordoniaceae</taxon>
        <taxon>Gordonia</taxon>
    </lineage>
</organism>
<dbReference type="SUPFAM" id="SSF56801">
    <property type="entry name" value="Acetyl-CoA synthetase-like"/>
    <property type="match status" value="1"/>
</dbReference>
<gene>
    <name evidence="5" type="ORF">RD149_22650</name>
</gene>
<dbReference type="Proteomes" id="UP001265083">
    <property type="component" value="Unassembled WGS sequence"/>
</dbReference>
<sequence>MNEVVAANDAVSLWALLARRAQASGDAVALVDEHGRRVTFADVVSLAERVAAGLLARGIGPGSTVSWQLPTRIDTIVLSLALSRLGVTQNPIIPLYRAREVGAMIAQCASDWLITLGEFRGFDHGAMAEDLRAAGGDRLELMILTDELPTGDPAALPPVPTGGGDEVRWIYTTSGTTSSPKGVCHTDGTLIAGGVSLADAIGATADDVGTIFFPYAHIGGPDLLIASLTTGMTLAVIEVYEPVAAVDLMRRAGVTITGGSTPHYAMLLAEQQKNPGTPVVPTLRMLTGGGAAMPEKLFRDVLAELNIPILHAYGMTECPMITSARMSDTVEQLATTSGRPVLGCEVQIRSENDEVLPTGAVGRVWLRGPMLFKEYRADGEIIRPFDADGWMFTGDTGRLEEHGHLVLVGREKDLIIRKGESISPTEIEEVLATHTALADVAVIGLPDDRAGERICAVVQLRDGATEPDVDEIRRYCRDAGLSPAKFPEEVVIVSEMPKTPTMKIRKQHLRQSVMDSRALSGAAVE</sequence>
<evidence type="ECO:0000259" key="3">
    <source>
        <dbReference type="Pfam" id="PF00501"/>
    </source>
</evidence>
<keyword evidence="2" id="KW-0436">Ligase</keyword>